<dbReference type="PANTHER" id="PTHR28066">
    <property type="entry name" value="37S RIBOSOMAL PROTEIN MRP10, MITOCHONDRIAL"/>
    <property type="match status" value="1"/>
</dbReference>
<evidence type="ECO:0000313" key="2">
    <source>
        <dbReference type="Proteomes" id="UP001140949"/>
    </source>
</evidence>
<dbReference type="EMBL" id="JANAVB010024995">
    <property type="protein sequence ID" value="KAJ6821677.1"/>
    <property type="molecule type" value="Genomic_DNA"/>
</dbReference>
<reference evidence="1" key="2">
    <citation type="submission" date="2023-04" db="EMBL/GenBank/DDBJ databases">
        <authorList>
            <person name="Bruccoleri R.E."/>
            <person name="Oakeley E.J."/>
            <person name="Faust A.-M."/>
            <person name="Dessus-Babus S."/>
            <person name="Altorfer M."/>
            <person name="Burckhardt D."/>
            <person name="Oertli M."/>
            <person name="Naumann U."/>
            <person name="Petersen F."/>
            <person name="Wong J."/>
        </authorList>
    </citation>
    <scope>NUCLEOTIDE SEQUENCE</scope>
    <source>
        <strain evidence="1">GSM-AAB239-AS_SAM_17_03QT</strain>
        <tissue evidence="1">Leaf</tissue>
    </source>
</reference>
<keyword evidence="2" id="KW-1185">Reference proteome</keyword>
<dbReference type="PANTHER" id="PTHR28066:SF1">
    <property type="entry name" value="SMALL RIBOSOMAL SUBUNIT PROTEIN MS37"/>
    <property type="match status" value="1"/>
</dbReference>
<name>A0AAX6FZM7_IRIPA</name>
<dbReference type="GO" id="GO:0005739">
    <property type="term" value="C:mitochondrion"/>
    <property type="evidence" value="ECO:0007669"/>
    <property type="project" value="GOC"/>
</dbReference>
<sequence length="92" mass="10331">MGRKAGGLYINPKKLGMTATSCSGEMVAFLGCLSQEKNIEHKCTKQKDRLLAVWVLRKERLKIQGIPSITTFNALAEVNFCSAREDQKFRIL</sequence>
<dbReference type="InterPro" id="IPR017264">
    <property type="entry name" value="Ribosomal_mS37_fun"/>
</dbReference>
<evidence type="ECO:0000313" key="1">
    <source>
        <dbReference type="EMBL" id="KAJ6821677.1"/>
    </source>
</evidence>
<dbReference type="GO" id="GO:0032543">
    <property type="term" value="P:mitochondrial translation"/>
    <property type="evidence" value="ECO:0007669"/>
    <property type="project" value="InterPro"/>
</dbReference>
<organism evidence="1 2">
    <name type="scientific">Iris pallida</name>
    <name type="common">Sweet iris</name>
    <dbReference type="NCBI Taxonomy" id="29817"/>
    <lineage>
        <taxon>Eukaryota</taxon>
        <taxon>Viridiplantae</taxon>
        <taxon>Streptophyta</taxon>
        <taxon>Embryophyta</taxon>
        <taxon>Tracheophyta</taxon>
        <taxon>Spermatophyta</taxon>
        <taxon>Magnoliopsida</taxon>
        <taxon>Liliopsida</taxon>
        <taxon>Asparagales</taxon>
        <taxon>Iridaceae</taxon>
        <taxon>Iridoideae</taxon>
        <taxon>Irideae</taxon>
        <taxon>Iris</taxon>
    </lineage>
</organism>
<gene>
    <name evidence="1" type="ORF">M6B38_392045</name>
</gene>
<reference evidence="1" key="1">
    <citation type="journal article" date="2023" name="GigaByte">
        <title>Genome assembly of the bearded iris, Iris pallida Lam.</title>
        <authorList>
            <person name="Bruccoleri R.E."/>
            <person name="Oakeley E.J."/>
            <person name="Faust A.M.E."/>
            <person name="Altorfer M."/>
            <person name="Dessus-Babus S."/>
            <person name="Burckhardt D."/>
            <person name="Oertli M."/>
            <person name="Naumann U."/>
            <person name="Petersen F."/>
            <person name="Wong J."/>
        </authorList>
    </citation>
    <scope>NUCLEOTIDE SEQUENCE</scope>
    <source>
        <strain evidence="1">GSM-AAB239-AS_SAM_17_03QT</strain>
    </source>
</reference>
<dbReference type="AlphaFoldDB" id="A0AAX6FZM7"/>
<accession>A0AAX6FZM7</accession>
<comment type="caution">
    <text evidence="1">The sequence shown here is derived from an EMBL/GenBank/DDBJ whole genome shotgun (WGS) entry which is preliminary data.</text>
</comment>
<proteinExistence type="predicted"/>
<protein>
    <submittedName>
        <fullName evidence="1">Uncharacterized protein</fullName>
    </submittedName>
</protein>
<dbReference type="Proteomes" id="UP001140949">
    <property type="component" value="Unassembled WGS sequence"/>
</dbReference>
<dbReference type="GO" id="GO:0003735">
    <property type="term" value="F:structural constituent of ribosome"/>
    <property type="evidence" value="ECO:0007669"/>
    <property type="project" value="InterPro"/>
</dbReference>